<dbReference type="Gene3D" id="2.60.40.790">
    <property type="match status" value="1"/>
</dbReference>
<feature type="compositionally biased region" description="Low complexity" evidence="1">
    <location>
        <begin position="1"/>
        <end position="24"/>
    </location>
</feature>
<evidence type="ECO:0000313" key="2">
    <source>
        <dbReference type="EMBL" id="KIY67834.1"/>
    </source>
</evidence>
<dbReference type="OrthoDB" id="1431247at2759"/>
<accession>A0A0D7BCE0</accession>
<protein>
    <recommendedName>
        <fullName evidence="4">SHSP domain-containing protein</fullName>
    </recommendedName>
</protein>
<dbReference type="STRING" id="1314674.A0A0D7BCE0"/>
<dbReference type="SUPFAM" id="SSF49764">
    <property type="entry name" value="HSP20-like chaperones"/>
    <property type="match status" value="1"/>
</dbReference>
<dbReference type="InterPro" id="IPR008978">
    <property type="entry name" value="HSP20-like_chaperone"/>
</dbReference>
<evidence type="ECO:0008006" key="4">
    <source>
        <dbReference type="Google" id="ProtNLM"/>
    </source>
</evidence>
<keyword evidence="3" id="KW-1185">Reference proteome</keyword>
<dbReference type="EMBL" id="KN880516">
    <property type="protein sequence ID" value="KIY67834.1"/>
    <property type="molecule type" value="Genomic_DNA"/>
</dbReference>
<feature type="compositionally biased region" description="Polar residues" evidence="1">
    <location>
        <begin position="113"/>
        <end position="126"/>
    </location>
</feature>
<feature type="compositionally biased region" description="Polar residues" evidence="1">
    <location>
        <begin position="44"/>
        <end position="54"/>
    </location>
</feature>
<sequence length="327" mass="35839">MQQYQISQWEQQQPEEQGSQMAQQDLNQPSPLTPFHDPPLFVNSDASSYGQQHRSPLEESLLFHQLSSARPSSSESTAGPSNSAGTSQLRVGTITTRRQRSSQPYRRPENHAGPSSNTRQQAQSKPDLQIIQHLPPPPSTAPRSSEATPKPNLSPATFSLAPLASDPFSVSQLSASQTSTTNCRSSVLAIRMDWRYDPASRVLKAYLELPGVRQDDIRITLSTLCHTRVRVLTVQAMRRAPFHATPNATFQGAVSGSGRLGEPVAGEDYSYVEGKYGACRRRLIVTPDCTPAHINAHFADGVLVLDIDCGPPDDKNEVFDIPLSMRA</sequence>
<name>A0A0D7BCE0_9AGAR</name>
<dbReference type="Proteomes" id="UP000054007">
    <property type="component" value="Unassembled WGS sequence"/>
</dbReference>
<feature type="compositionally biased region" description="Polar residues" evidence="1">
    <location>
        <begin position="77"/>
        <end position="94"/>
    </location>
</feature>
<evidence type="ECO:0000313" key="3">
    <source>
        <dbReference type="Proteomes" id="UP000054007"/>
    </source>
</evidence>
<evidence type="ECO:0000256" key="1">
    <source>
        <dbReference type="SAM" id="MobiDB-lite"/>
    </source>
</evidence>
<gene>
    <name evidence="2" type="ORF">CYLTODRAFT_279912</name>
</gene>
<reference evidence="2 3" key="1">
    <citation type="journal article" date="2015" name="Fungal Genet. Biol.">
        <title>Evolution of novel wood decay mechanisms in Agaricales revealed by the genome sequences of Fistulina hepatica and Cylindrobasidium torrendii.</title>
        <authorList>
            <person name="Floudas D."/>
            <person name="Held B.W."/>
            <person name="Riley R."/>
            <person name="Nagy L.G."/>
            <person name="Koehler G."/>
            <person name="Ransdell A.S."/>
            <person name="Younus H."/>
            <person name="Chow J."/>
            <person name="Chiniquy J."/>
            <person name="Lipzen A."/>
            <person name="Tritt A."/>
            <person name="Sun H."/>
            <person name="Haridas S."/>
            <person name="LaButti K."/>
            <person name="Ohm R.A."/>
            <person name="Kues U."/>
            <person name="Blanchette R.A."/>
            <person name="Grigoriev I.V."/>
            <person name="Minto R.E."/>
            <person name="Hibbett D.S."/>
        </authorList>
    </citation>
    <scope>NUCLEOTIDE SEQUENCE [LARGE SCALE GENOMIC DNA]</scope>
    <source>
        <strain evidence="2 3">FP15055 ss-10</strain>
    </source>
</reference>
<feature type="compositionally biased region" description="Low complexity" evidence="1">
    <location>
        <begin position="67"/>
        <end position="76"/>
    </location>
</feature>
<dbReference type="CDD" id="cd06464">
    <property type="entry name" value="ACD_sHsps-like"/>
    <property type="match status" value="1"/>
</dbReference>
<dbReference type="AlphaFoldDB" id="A0A0D7BCE0"/>
<proteinExistence type="predicted"/>
<feature type="region of interest" description="Disordered" evidence="1">
    <location>
        <begin position="1"/>
        <end position="159"/>
    </location>
</feature>
<organism evidence="2 3">
    <name type="scientific">Cylindrobasidium torrendii FP15055 ss-10</name>
    <dbReference type="NCBI Taxonomy" id="1314674"/>
    <lineage>
        <taxon>Eukaryota</taxon>
        <taxon>Fungi</taxon>
        <taxon>Dikarya</taxon>
        <taxon>Basidiomycota</taxon>
        <taxon>Agaricomycotina</taxon>
        <taxon>Agaricomycetes</taxon>
        <taxon>Agaricomycetidae</taxon>
        <taxon>Agaricales</taxon>
        <taxon>Marasmiineae</taxon>
        <taxon>Physalacriaceae</taxon>
        <taxon>Cylindrobasidium</taxon>
    </lineage>
</organism>